<dbReference type="EMBL" id="DS028096">
    <property type="protein sequence ID" value="KMP06192.1"/>
    <property type="molecule type" value="Genomic_DNA"/>
</dbReference>
<accession>A0A0J7B888</accession>
<protein>
    <submittedName>
        <fullName evidence="2">Uncharacterized protein</fullName>
    </submittedName>
</protein>
<dbReference type="AlphaFoldDB" id="A0A0J7B888"/>
<organism evidence="2 3">
    <name type="scientific">Coccidioides immitis RMSCC 2394</name>
    <dbReference type="NCBI Taxonomy" id="404692"/>
    <lineage>
        <taxon>Eukaryota</taxon>
        <taxon>Fungi</taxon>
        <taxon>Dikarya</taxon>
        <taxon>Ascomycota</taxon>
        <taxon>Pezizomycotina</taxon>
        <taxon>Eurotiomycetes</taxon>
        <taxon>Eurotiomycetidae</taxon>
        <taxon>Onygenales</taxon>
        <taxon>Onygenaceae</taxon>
        <taxon>Coccidioides</taxon>
    </lineage>
</organism>
<evidence type="ECO:0000256" key="1">
    <source>
        <dbReference type="SAM" id="MobiDB-lite"/>
    </source>
</evidence>
<name>A0A0J7B888_COCIT</name>
<reference evidence="3" key="1">
    <citation type="journal article" date="2010" name="Genome Res.">
        <title>Population genomic sequencing of Coccidioides fungi reveals recent hybridization and transposon control.</title>
        <authorList>
            <person name="Neafsey D.E."/>
            <person name="Barker B.M."/>
            <person name="Sharpton T.J."/>
            <person name="Stajich J.E."/>
            <person name="Park D.J."/>
            <person name="Whiston E."/>
            <person name="Hung C.-Y."/>
            <person name="McMahan C."/>
            <person name="White J."/>
            <person name="Sykes S."/>
            <person name="Heiman D."/>
            <person name="Young S."/>
            <person name="Zeng Q."/>
            <person name="Abouelleil A."/>
            <person name="Aftuck L."/>
            <person name="Bessette D."/>
            <person name="Brown A."/>
            <person name="FitzGerald M."/>
            <person name="Lui A."/>
            <person name="Macdonald J.P."/>
            <person name="Priest M."/>
            <person name="Orbach M.J."/>
            <person name="Galgiani J.N."/>
            <person name="Kirkland T.N."/>
            <person name="Cole G.T."/>
            <person name="Birren B.W."/>
            <person name="Henn M.R."/>
            <person name="Taylor J.W."/>
            <person name="Rounsley S.D."/>
        </authorList>
    </citation>
    <scope>NUCLEOTIDE SEQUENCE [LARGE SCALE GENOMIC DNA]</scope>
    <source>
        <strain evidence="3">RMSCC 2394</strain>
    </source>
</reference>
<dbReference type="Proteomes" id="UP000054565">
    <property type="component" value="Unassembled WGS sequence"/>
</dbReference>
<sequence>MYHGHLGLGDHISDDTSHETVSSTQAGGMQRKSEFPAVGYKFGTLTKRCLYNLNRVDIYAFSLLSVGFQRAFTVGTFATKPRRSSYGPPTLADKFASHMEDGAEMEVISPTKVLLGWDLWWSESRKRSIRIRSDLLVVASVSGEMGLGVDVKQTPSSKGERRLSSLAVRILMSGFGSQIRGAG</sequence>
<gene>
    <name evidence="2" type="ORF">CIRG_05873</name>
</gene>
<feature type="region of interest" description="Disordered" evidence="1">
    <location>
        <begin position="1"/>
        <end position="28"/>
    </location>
</feature>
<evidence type="ECO:0000313" key="3">
    <source>
        <dbReference type="Proteomes" id="UP000054565"/>
    </source>
</evidence>
<evidence type="ECO:0000313" key="2">
    <source>
        <dbReference type="EMBL" id="KMP06192.1"/>
    </source>
</evidence>
<proteinExistence type="predicted"/>